<proteinExistence type="predicted"/>
<keyword evidence="4" id="KW-0862">Zinc</keyword>
<sequence length="369" mass="42828">MDKLRNALCCTYAAIGVEDALKKDRSVAKLILTARRVVKILRTQTFMYMLQKQNLKKPIIDCTTRWGSTHDMLIRLLELKDFCTEMSFTNLKKFKNLTNLQWNKIVEITNALEPARKCTRKLQYEQMPLSTFWKYWKECKITTEQVGSGFAKLIVKNMTHRETILIDSNDVVLTAIFLDPRFKVILDSDKTEKAKMHLKKVWARILALKANENDADSSASEGAETRSTNSSDDLELFLKYKEREKKAERSIRLSQEAGPSNSFTCNAKLMLSKRIDNILNSYDLEQKRIDRSMNILEFWEKNKEAWPELYALSQVVLTVPATQVTVERLFSGLKFLLSPLRSKAKKKILEDQILVRTNRIFEKKEGPKL</sequence>
<evidence type="ECO:0000313" key="8">
    <source>
        <dbReference type="Proteomes" id="UP001162156"/>
    </source>
</evidence>
<feature type="domain" description="HAT C-terminal dimerisation" evidence="6">
    <location>
        <begin position="282"/>
        <end position="357"/>
    </location>
</feature>
<dbReference type="Pfam" id="PF05699">
    <property type="entry name" value="Dimer_Tnp_hAT"/>
    <property type="match status" value="1"/>
</dbReference>
<name>A0AAV8WJ69_9CUCU</name>
<evidence type="ECO:0000313" key="7">
    <source>
        <dbReference type="EMBL" id="KAJ8926255.1"/>
    </source>
</evidence>
<dbReference type="SUPFAM" id="SSF53098">
    <property type="entry name" value="Ribonuclease H-like"/>
    <property type="match status" value="1"/>
</dbReference>
<comment type="caution">
    <text evidence="7">The sequence shown here is derived from an EMBL/GenBank/DDBJ whole genome shotgun (WGS) entry which is preliminary data.</text>
</comment>
<organism evidence="7 8">
    <name type="scientific">Rhamnusium bicolor</name>
    <dbReference type="NCBI Taxonomy" id="1586634"/>
    <lineage>
        <taxon>Eukaryota</taxon>
        <taxon>Metazoa</taxon>
        <taxon>Ecdysozoa</taxon>
        <taxon>Arthropoda</taxon>
        <taxon>Hexapoda</taxon>
        <taxon>Insecta</taxon>
        <taxon>Pterygota</taxon>
        <taxon>Neoptera</taxon>
        <taxon>Endopterygota</taxon>
        <taxon>Coleoptera</taxon>
        <taxon>Polyphaga</taxon>
        <taxon>Cucujiformia</taxon>
        <taxon>Chrysomeloidea</taxon>
        <taxon>Cerambycidae</taxon>
        <taxon>Lepturinae</taxon>
        <taxon>Rhagiini</taxon>
        <taxon>Rhamnusium</taxon>
    </lineage>
</organism>
<dbReference type="InterPro" id="IPR012337">
    <property type="entry name" value="RNaseH-like_sf"/>
</dbReference>
<protein>
    <recommendedName>
        <fullName evidence="6">HAT C-terminal dimerisation domain-containing protein</fullName>
    </recommendedName>
</protein>
<accession>A0AAV8WJ69</accession>
<evidence type="ECO:0000256" key="2">
    <source>
        <dbReference type="ARBA" id="ARBA00022723"/>
    </source>
</evidence>
<keyword evidence="5" id="KW-0539">Nucleus</keyword>
<evidence type="ECO:0000259" key="6">
    <source>
        <dbReference type="Pfam" id="PF05699"/>
    </source>
</evidence>
<dbReference type="GO" id="GO:0005634">
    <property type="term" value="C:nucleus"/>
    <property type="evidence" value="ECO:0007669"/>
    <property type="project" value="UniProtKB-SubCell"/>
</dbReference>
<dbReference type="GO" id="GO:0008270">
    <property type="term" value="F:zinc ion binding"/>
    <property type="evidence" value="ECO:0007669"/>
    <property type="project" value="UniProtKB-KW"/>
</dbReference>
<gene>
    <name evidence="7" type="ORF">NQ314_021376</name>
</gene>
<dbReference type="EMBL" id="JANEYF010005962">
    <property type="protein sequence ID" value="KAJ8926255.1"/>
    <property type="molecule type" value="Genomic_DNA"/>
</dbReference>
<keyword evidence="3" id="KW-0863">Zinc-finger</keyword>
<dbReference type="InterPro" id="IPR052035">
    <property type="entry name" value="ZnF_BED_domain_contain"/>
</dbReference>
<keyword evidence="2" id="KW-0479">Metal-binding</keyword>
<dbReference type="AlphaFoldDB" id="A0AAV8WJ69"/>
<dbReference type="GO" id="GO:0046983">
    <property type="term" value="F:protein dimerization activity"/>
    <property type="evidence" value="ECO:0007669"/>
    <property type="project" value="InterPro"/>
</dbReference>
<evidence type="ECO:0000256" key="5">
    <source>
        <dbReference type="ARBA" id="ARBA00023242"/>
    </source>
</evidence>
<dbReference type="Proteomes" id="UP001162156">
    <property type="component" value="Unassembled WGS sequence"/>
</dbReference>
<dbReference type="InterPro" id="IPR008906">
    <property type="entry name" value="HATC_C_dom"/>
</dbReference>
<evidence type="ECO:0000256" key="1">
    <source>
        <dbReference type="ARBA" id="ARBA00004123"/>
    </source>
</evidence>
<evidence type="ECO:0000256" key="4">
    <source>
        <dbReference type="ARBA" id="ARBA00022833"/>
    </source>
</evidence>
<dbReference type="PANTHER" id="PTHR46481:SF10">
    <property type="entry name" value="ZINC FINGER BED DOMAIN-CONTAINING PROTEIN 39"/>
    <property type="match status" value="1"/>
</dbReference>
<comment type="subcellular location">
    <subcellularLocation>
        <location evidence="1">Nucleus</location>
    </subcellularLocation>
</comment>
<reference evidence="7" key="1">
    <citation type="journal article" date="2023" name="Insect Mol. Biol.">
        <title>Genome sequencing provides insights into the evolution of gene families encoding plant cell wall-degrading enzymes in longhorned beetles.</title>
        <authorList>
            <person name="Shin N.R."/>
            <person name="Okamura Y."/>
            <person name="Kirsch R."/>
            <person name="Pauchet Y."/>
        </authorList>
    </citation>
    <scope>NUCLEOTIDE SEQUENCE</scope>
    <source>
        <strain evidence="7">RBIC_L_NR</strain>
    </source>
</reference>
<dbReference type="PANTHER" id="PTHR46481">
    <property type="entry name" value="ZINC FINGER BED DOMAIN-CONTAINING PROTEIN 4"/>
    <property type="match status" value="1"/>
</dbReference>
<keyword evidence="8" id="KW-1185">Reference proteome</keyword>
<evidence type="ECO:0000256" key="3">
    <source>
        <dbReference type="ARBA" id="ARBA00022771"/>
    </source>
</evidence>